<sequence length="345" mass="38166">MIRPRSILLALALLTGCATPSTKTFPRSNHFNGTRFFNPDGVQGSTGEQKQGPVALLRNLVKPPYRSWPEVPVTPTRPPARVEGQTLRVTWIGHSTVLVQTQGLNILTDPMWLERSSPVQFVGVKRVREPGVRLADLPKIDLILLSHDHRDHLDMTAMRRLWRRDKPLIVTGLGNDQILARSGIHAVARDWGGRVTLRPGIAVIVDRTHHWSEYDPGDRDKTLWAGFTVTLPGGNLYFAGDTGPGDMRWATEARAAGPVRLAILPIGAYHFAGHETDNHIGPDQAVTAFEQLGAAYAIGVHWGTFELTSEGINEPPDHLRAALLREHIPISRFRTPVAGEAWVIE</sequence>
<evidence type="ECO:0000313" key="3">
    <source>
        <dbReference type="EMBL" id="PTW46838.1"/>
    </source>
</evidence>
<keyword evidence="1" id="KW-0732">Signal</keyword>
<dbReference type="InterPro" id="IPR036866">
    <property type="entry name" value="RibonucZ/Hydroxyglut_hydro"/>
</dbReference>
<comment type="caution">
    <text evidence="3">The sequence shown here is derived from an EMBL/GenBank/DDBJ whole genome shotgun (WGS) entry which is preliminary data.</text>
</comment>
<dbReference type="Proteomes" id="UP000244013">
    <property type="component" value="Unassembled WGS sequence"/>
</dbReference>
<feature type="signal peptide" evidence="1">
    <location>
        <begin position="1"/>
        <end position="20"/>
    </location>
</feature>
<feature type="chain" id="PRO_5015661853" evidence="1">
    <location>
        <begin position="21"/>
        <end position="345"/>
    </location>
</feature>
<organism evidence="3 4">
    <name type="scientific">Sphingomonas faeni</name>
    <dbReference type="NCBI Taxonomy" id="185950"/>
    <lineage>
        <taxon>Bacteria</taxon>
        <taxon>Pseudomonadati</taxon>
        <taxon>Pseudomonadota</taxon>
        <taxon>Alphaproteobacteria</taxon>
        <taxon>Sphingomonadales</taxon>
        <taxon>Sphingomonadaceae</taxon>
        <taxon>Sphingomonas</taxon>
    </lineage>
</organism>
<dbReference type="GeneID" id="91005870"/>
<gene>
    <name evidence="3" type="ORF">C8J25_104175</name>
</gene>
<dbReference type="AlphaFoldDB" id="A0A2T5U5T9"/>
<evidence type="ECO:0000256" key="1">
    <source>
        <dbReference type="SAM" id="SignalP"/>
    </source>
</evidence>
<dbReference type="Pfam" id="PF12706">
    <property type="entry name" value="Lactamase_B_2"/>
    <property type="match status" value="1"/>
</dbReference>
<reference evidence="3 4" key="1">
    <citation type="submission" date="2018-04" db="EMBL/GenBank/DDBJ databases">
        <title>Genomic Encyclopedia of Type Strains, Phase III (KMG-III): the genomes of soil and plant-associated and newly described type strains.</title>
        <authorList>
            <person name="Whitman W."/>
        </authorList>
    </citation>
    <scope>NUCLEOTIDE SEQUENCE [LARGE SCALE GENOMIC DNA]</scope>
    <source>
        <strain evidence="3 4">MA-olki</strain>
    </source>
</reference>
<dbReference type="PANTHER" id="PTHR15032:SF4">
    <property type="entry name" value="N-ACYL-PHOSPHATIDYLETHANOLAMINE-HYDROLYZING PHOSPHOLIPASE D"/>
    <property type="match status" value="1"/>
</dbReference>
<evidence type="ECO:0000313" key="4">
    <source>
        <dbReference type="Proteomes" id="UP000244013"/>
    </source>
</evidence>
<protein>
    <submittedName>
        <fullName evidence="3">L-ascorbate metabolism protein UlaG (Beta-lactamase superfamily)</fullName>
    </submittedName>
</protein>
<dbReference type="GO" id="GO:0005737">
    <property type="term" value="C:cytoplasm"/>
    <property type="evidence" value="ECO:0007669"/>
    <property type="project" value="TreeGrafter"/>
</dbReference>
<dbReference type="OrthoDB" id="9805728at2"/>
<dbReference type="InterPro" id="IPR001279">
    <property type="entry name" value="Metallo-B-lactamas"/>
</dbReference>
<dbReference type="Gene3D" id="3.60.15.10">
    <property type="entry name" value="Ribonuclease Z/Hydroxyacylglutathione hydrolase-like"/>
    <property type="match status" value="1"/>
</dbReference>
<dbReference type="PANTHER" id="PTHR15032">
    <property type="entry name" value="N-ACYL-PHOSPHATIDYLETHANOLAMINE-HYDROLYZING PHOSPHOLIPASE D"/>
    <property type="match status" value="1"/>
</dbReference>
<dbReference type="RefSeq" id="WP_107954154.1">
    <property type="nucleotide sequence ID" value="NZ_QAYE01000004.1"/>
</dbReference>
<evidence type="ECO:0000259" key="2">
    <source>
        <dbReference type="Pfam" id="PF12706"/>
    </source>
</evidence>
<name>A0A2T5U5T9_9SPHN</name>
<feature type="domain" description="Metallo-beta-lactamase" evidence="2">
    <location>
        <begin position="105"/>
        <end position="302"/>
    </location>
</feature>
<accession>A0A2T5U5T9</accession>
<dbReference type="EMBL" id="QAYE01000004">
    <property type="protein sequence ID" value="PTW46838.1"/>
    <property type="molecule type" value="Genomic_DNA"/>
</dbReference>
<dbReference type="PROSITE" id="PS51257">
    <property type="entry name" value="PROKAR_LIPOPROTEIN"/>
    <property type="match status" value="1"/>
</dbReference>
<proteinExistence type="predicted"/>
<dbReference type="SUPFAM" id="SSF56281">
    <property type="entry name" value="Metallo-hydrolase/oxidoreductase"/>
    <property type="match status" value="1"/>
</dbReference>